<reference evidence="1" key="2">
    <citation type="journal article" date="2015" name="Data Brief">
        <title>Shoot transcriptome of the giant reed, Arundo donax.</title>
        <authorList>
            <person name="Barrero R.A."/>
            <person name="Guerrero F.D."/>
            <person name="Moolhuijzen P."/>
            <person name="Goolsby J.A."/>
            <person name="Tidwell J."/>
            <person name="Bellgard S.E."/>
            <person name="Bellgard M.I."/>
        </authorList>
    </citation>
    <scope>NUCLEOTIDE SEQUENCE</scope>
    <source>
        <tissue evidence="1">Shoot tissue taken approximately 20 cm above the soil surface</tissue>
    </source>
</reference>
<evidence type="ECO:0000313" key="1">
    <source>
        <dbReference type="EMBL" id="JAD53759.1"/>
    </source>
</evidence>
<dbReference type="AlphaFoldDB" id="A0A0A9APU8"/>
<accession>A0A0A9APU8</accession>
<protein>
    <submittedName>
        <fullName evidence="1">Uncharacterized protein</fullName>
    </submittedName>
</protein>
<sequence length="51" mass="5986">MRDPIDGFKEYMRFHDVHILPKCQERLVTTITSSAGITPGERTYRDSQERC</sequence>
<reference evidence="1" key="1">
    <citation type="submission" date="2014-09" db="EMBL/GenBank/DDBJ databases">
        <authorList>
            <person name="Magalhaes I.L.F."/>
            <person name="Oliveira U."/>
            <person name="Santos F.R."/>
            <person name="Vidigal T.H.D.A."/>
            <person name="Brescovit A.D."/>
            <person name="Santos A.J."/>
        </authorList>
    </citation>
    <scope>NUCLEOTIDE SEQUENCE</scope>
    <source>
        <tissue evidence="1">Shoot tissue taken approximately 20 cm above the soil surface</tissue>
    </source>
</reference>
<name>A0A0A9APU8_ARUDO</name>
<organism evidence="1">
    <name type="scientific">Arundo donax</name>
    <name type="common">Giant reed</name>
    <name type="synonym">Donax arundinaceus</name>
    <dbReference type="NCBI Taxonomy" id="35708"/>
    <lineage>
        <taxon>Eukaryota</taxon>
        <taxon>Viridiplantae</taxon>
        <taxon>Streptophyta</taxon>
        <taxon>Embryophyta</taxon>
        <taxon>Tracheophyta</taxon>
        <taxon>Spermatophyta</taxon>
        <taxon>Magnoliopsida</taxon>
        <taxon>Liliopsida</taxon>
        <taxon>Poales</taxon>
        <taxon>Poaceae</taxon>
        <taxon>PACMAD clade</taxon>
        <taxon>Arundinoideae</taxon>
        <taxon>Arundineae</taxon>
        <taxon>Arundo</taxon>
    </lineage>
</organism>
<dbReference type="EMBL" id="GBRH01244136">
    <property type="protein sequence ID" value="JAD53759.1"/>
    <property type="molecule type" value="Transcribed_RNA"/>
</dbReference>
<proteinExistence type="predicted"/>